<organism evidence="2 3">
    <name type="scientific">Sphingomonas hominis</name>
    <dbReference type="NCBI Taxonomy" id="2741495"/>
    <lineage>
        <taxon>Bacteria</taxon>
        <taxon>Pseudomonadati</taxon>
        <taxon>Pseudomonadota</taxon>
        <taxon>Alphaproteobacteria</taxon>
        <taxon>Sphingomonadales</taxon>
        <taxon>Sphingomonadaceae</taxon>
        <taxon>Sphingomonas</taxon>
    </lineage>
</organism>
<protein>
    <submittedName>
        <fullName evidence="2">Uncharacterized protein</fullName>
    </submittedName>
</protein>
<keyword evidence="1" id="KW-0812">Transmembrane</keyword>
<keyword evidence="1" id="KW-0472">Membrane</keyword>
<name>A0ABX2JKZ8_9SPHN</name>
<accession>A0ABX2JKZ8</accession>
<reference evidence="2 3" key="1">
    <citation type="submission" date="2020-06" db="EMBL/GenBank/DDBJ databases">
        <title>Sphingomonas hominis sp. nov., a member of the Sphingomonas, isolated from the hair of a 22-year-old girl.</title>
        <authorList>
            <person name="Zhang D.-F."/>
            <person name="Cui X.-W."/>
        </authorList>
    </citation>
    <scope>NUCLEOTIDE SEQUENCE [LARGE SCALE GENOMIC DNA]</scope>
    <source>
        <strain evidence="2 3">HHU CXW</strain>
    </source>
</reference>
<feature type="transmembrane region" description="Helical" evidence="1">
    <location>
        <begin position="12"/>
        <end position="32"/>
    </location>
</feature>
<keyword evidence="3" id="KW-1185">Reference proteome</keyword>
<evidence type="ECO:0000313" key="3">
    <source>
        <dbReference type="Proteomes" id="UP000621447"/>
    </source>
</evidence>
<gene>
    <name evidence="2" type="ORF">HRV97_08070</name>
</gene>
<proteinExistence type="predicted"/>
<evidence type="ECO:0000313" key="2">
    <source>
        <dbReference type="EMBL" id="NTS65117.1"/>
    </source>
</evidence>
<dbReference type="EMBL" id="JABULH010000002">
    <property type="protein sequence ID" value="NTS65117.1"/>
    <property type="molecule type" value="Genomic_DNA"/>
</dbReference>
<sequence length="231" mass="24466">MVALYRLKGLGWLSSCALVAIGFYLVSSQVAAERKRLQMIDVKIASAERDIRALETEFDVRSNLAQLERWNGNTLALTVPTTRQFVRDQVALAGLSPRDMMPLHPGSEGAVQTASLIVPSSPMTVAPPAATPGAAPTIVKAVITKPVAAPRYDAVKVAHVVPAGPAVIARPAPAIATARVLIRQAIAKAGERPRSPDRNVRSVAMIDNSLLSAGTLGDLASGARAERNRLR</sequence>
<keyword evidence="1" id="KW-1133">Transmembrane helix</keyword>
<dbReference type="Proteomes" id="UP000621447">
    <property type="component" value="Unassembled WGS sequence"/>
</dbReference>
<evidence type="ECO:0000256" key="1">
    <source>
        <dbReference type="SAM" id="Phobius"/>
    </source>
</evidence>
<comment type="caution">
    <text evidence="2">The sequence shown here is derived from an EMBL/GenBank/DDBJ whole genome shotgun (WGS) entry which is preliminary data.</text>
</comment>